<dbReference type="EMBL" id="LEKV01001857">
    <property type="protein sequence ID" value="KVI05946.1"/>
    <property type="molecule type" value="Genomic_DNA"/>
</dbReference>
<sequence>MPENHFVEAELSPHQKKYNGENGSGVVFPTVLIPNPKSVHHNLKELIRDQKPWLESLLHNTGAILFRGFSSSISSASDFNDVVEAFGFEELPYVGGAAPRTNVVGRVFTSNESPPDQKIPFHHEMAQVPTFPSKVFFFCEVEPKIGGETPIVLSHVIYNKMKQKYPDFVDRLEEHGLIYTRVLGEDDDPSSPIGRGWVSTFLTKDKTIAAERAAKLGMKLEWTDDGVKTIMGPIPAIKYDETRKRKIWFNSMVAAYTGWEDARNDPVKAVTFGDGTLLPPNVIYDCLKILDEESVAIPWQKGDVLLLDNLAVLHARRPFEPPRRVLASLCK</sequence>
<dbReference type="InterPro" id="IPR050411">
    <property type="entry name" value="AlphaKG_dependent_hydroxylases"/>
</dbReference>
<accession>A0A103YBB8</accession>
<dbReference type="Gramene" id="KVI05946">
    <property type="protein sequence ID" value="KVI05946"/>
    <property type="gene ID" value="Ccrd_015726"/>
</dbReference>
<dbReference type="FunFam" id="3.60.130.10:FF:000006">
    <property type="entry name" value="Clavaminate synthase-like protein At3g21360"/>
    <property type="match status" value="1"/>
</dbReference>
<dbReference type="PANTHER" id="PTHR10696">
    <property type="entry name" value="GAMMA-BUTYROBETAINE HYDROXYLASE-RELATED"/>
    <property type="match status" value="1"/>
</dbReference>
<dbReference type="InterPro" id="IPR042098">
    <property type="entry name" value="TauD-like_sf"/>
</dbReference>
<feature type="domain" description="TauD/TfdA-like" evidence="2">
    <location>
        <begin position="43"/>
        <end position="326"/>
    </location>
</feature>
<evidence type="ECO:0000256" key="1">
    <source>
        <dbReference type="ARBA" id="ARBA00023002"/>
    </source>
</evidence>
<name>A0A103YBB8_CYNCS</name>
<dbReference type="STRING" id="59895.A0A103YBB8"/>
<evidence type="ECO:0000259" key="2">
    <source>
        <dbReference type="Pfam" id="PF02668"/>
    </source>
</evidence>
<protein>
    <recommendedName>
        <fullName evidence="2">TauD/TfdA-like domain-containing protein</fullName>
    </recommendedName>
</protein>
<dbReference type="Gene3D" id="3.60.130.10">
    <property type="entry name" value="Clavaminate synthase-like"/>
    <property type="match status" value="1"/>
</dbReference>
<comment type="caution">
    <text evidence="3">The sequence shown here is derived from an EMBL/GenBank/DDBJ whole genome shotgun (WGS) entry which is preliminary data.</text>
</comment>
<dbReference type="Pfam" id="PF02668">
    <property type="entry name" value="TauD"/>
    <property type="match status" value="1"/>
</dbReference>
<dbReference type="InterPro" id="IPR003819">
    <property type="entry name" value="TauD/TfdA-like"/>
</dbReference>
<keyword evidence="4" id="KW-1185">Reference proteome</keyword>
<dbReference type="OrthoDB" id="408743at2759"/>
<dbReference type="GO" id="GO:0016491">
    <property type="term" value="F:oxidoreductase activity"/>
    <property type="evidence" value="ECO:0007669"/>
    <property type="project" value="UniProtKB-KW"/>
</dbReference>
<evidence type="ECO:0000313" key="3">
    <source>
        <dbReference type="EMBL" id="KVI05946.1"/>
    </source>
</evidence>
<dbReference type="SUPFAM" id="SSF51197">
    <property type="entry name" value="Clavaminate synthase-like"/>
    <property type="match status" value="1"/>
</dbReference>
<dbReference type="PANTHER" id="PTHR10696:SF21">
    <property type="entry name" value="TAUD_TFDA-LIKE DOMAIN-CONTAINING PROTEIN"/>
    <property type="match status" value="1"/>
</dbReference>
<evidence type="ECO:0000313" key="4">
    <source>
        <dbReference type="Proteomes" id="UP000243975"/>
    </source>
</evidence>
<proteinExistence type="predicted"/>
<dbReference type="OMA" id="HNEQAYT"/>
<dbReference type="AlphaFoldDB" id="A0A103YBB8"/>
<dbReference type="Proteomes" id="UP000243975">
    <property type="component" value="Unassembled WGS sequence"/>
</dbReference>
<organism evidence="3 4">
    <name type="scientific">Cynara cardunculus var. scolymus</name>
    <name type="common">Globe artichoke</name>
    <name type="synonym">Cynara scolymus</name>
    <dbReference type="NCBI Taxonomy" id="59895"/>
    <lineage>
        <taxon>Eukaryota</taxon>
        <taxon>Viridiplantae</taxon>
        <taxon>Streptophyta</taxon>
        <taxon>Embryophyta</taxon>
        <taxon>Tracheophyta</taxon>
        <taxon>Spermatophyta</taxon>
        <taxon>Magnoliopsida</taxon>
        <taxon>eudicotyledons</taxon>
        <taxon>Gunneridae</taxon>
        <taxon>Pentapetalae</taxon>
        <taxon>asterids</taxon>
        <taxon>campanulids</taxon>
        <taxon>Asterales</taxon>
        <taxon>Asteraceae</taxon>
        <taxon>Carduoideae</taxon>
        <taxon>Cardueae</taxon>
        <taxon>Carduinae</taxon>
        <taxon>Cynara</taxon>
    </lineage>
</organism>
<reference evidence="3 4" key="1">
    <citation type="journal article" date="2016" name="Sci. Rep.">
        <title>The genome sequence of the outbreeding globe artichoke constructed de novo incorporating a phase-aware low-pass sequencing strategy of F1 progeny.</title>
        <authorList>
            <person name="Scaglione D."/>
            <person name="Reyes-Chin-Wo S."/>
            <person name="Acquadro A."/>
            <person name="Froenicke L."/>
            <person name="Portis E."/>
            <person name="Beitel C."/>
            <person name="Tirone M."/>
            <person name="Mauro R."/>
            <person name="Lo Monaco A."/>
            <person name="Mauromicale G."/>
            <person name="Faccioli P."/>
            <person name="Cattivelli L."/>
            <person name="Rieseberg L."/>
            <person name="Michelmore R."/>
            <person name="Lanteri S."/>
        </authorList>
    </citation>
    <scope>NUCLEOTIDE SEQUENCE [LARGE SCALE GENOMIC DNA]</scope>
    <source>
        <strain evidence="3">2C</strain>
    </source>
</reference>
<gene>
    <name evidence="3" type="ORF">Ccrd_015726</name>
</gene>
<keyword evidence="1" id="KW-0560">Oxidoreductase</keyword>